<proteinExistence type="predicted"/>
<organism evidence="1 2">
    <name type="scientific">Bosea rubneri</name>
    <dbReference type="NCBI Taxonomy" id="3075434"/>
    <lineage>
        <taxon>Bacteria</taxon>
        <taxon>Pseudomonadati</taxon>
        <taxon>Pseudomonadota</taxon>
        <taxon>Alphaproteobacteria</taxon>
        <taxon>Hyphomicrobiales</taxon>
        <taxon>Boseaceae</taxon>
        <taxon>Bosea</taxon>
    </lineage>
</organism>
<keyword evidence="2" id="KW-1185">Reference proteome</keyword>
<dbReference type="EMBL" id="JAWDID010000081">
    <property type="protein sequence ID" value="MDU0343698.1"/>
    <property type="molecule type" value="Genomic_DNA"/>
</dbReference>
<dbReference type="Proteomes" id="UP001254257">
    <property type="component" value="Unassembled WGS sequence"/>
</dbReference>
<dbReference type="RefSeq" id="WP_316021397.1">
    <property type="nucleotide sequence ID" value="NZ_JAWDID010000081.1"/>
</dbReference>
<protein>
    <recommendedName>
        <fullName evidence="3">MerR HTH family regulatory protein</fullName>
    </recommendedName>
</protein>
<evidence type="ECO:0008006" key="3">
    <source>
        <dbReference type="Google" id="ProtNLM"/>
    </source>
</evidence>
<reference evidence="1 2" key="1">
    <citation type="submission" date="2023-09" db="EMBL/GenBank/DDBJ databases">
        <title>Whole genome shotgun sequencing (WGS) of Bosea sp. ZW T0_25, isolated from stored onions (Allium cepa).</title>
        <authorList>
            <person name="Stoll D.A."/>
            <person name="Huch M."/>
        </authorList>
    </citation>
    <scope>NUCLEOTIDE SEQUENCE [LARGE SCALE GENOMIC DNA]</scope>
    <source>
        <strain evidence="1 2">ZW T0_25</strain>
    </source>
</reference>
<evidence type="ECO:0000313" key="1">
    <source>
        <dbReference type="EMBL" id="MDU0343698.1"/>
    </source>
</evidence>
<sequence>MEKLFSPREAARLTGVPLTSINNWLQRARDIITAPAGNGRPRFDRRGLRILALMSELIGHGLNPDVAAFQAATVVDRAKDWPLVAVFSRKGGGSPCLIPQDAMPDTGAVIMVSLAPLFRRIDEAIGIV</sequence>
<accession>A0ABU3SFY1</accession>
<gene>
    <name evidence="1" type="ORF">RKE40_27755</name>
</gene>
<evidence type="ECO:0000313" key="2">
    <source>
        <dbReference type="Proteomes" id="UP001254257"/>
    </source>
</evidence>
<name>A0ABU3SFY1_9HYPH</name>
<comment type="caution">
    <text evidence="1">The sequence shown here is derived from an EMBL/GenBank/DDBJ whole genome shotgun (WGS) entry which is preliminary data.</text>
</comment>